<dbReference type="EC" id="3.2.1.28" evidence="3"/>
<dbReference type="PANTHER" id="PTHR23403">
    <property type="entry name" value="TREHALASE"/>
    <property type="match status" value="1"/>
</dbReference>
<dbReference type="GO" id="GO:0004555">
    <property type="term" value="F:alpha,alpha-trehalase activity"/>
    <property type="evidence" value="ECO:0007669"/>
    <property type="project" value="UniProtKB-EC"/>
</dbReference>
<dbReference type="GO" id="GO:0005993">
    <property type="term" value="P:trehalose catabolic process"/>
    <property type="evidence" value="ECO:0007669"/>
    <property type="project" value="TreeGrafter"/>
</dbReference>
<reference evidence="7" key="2">
    <citation type="submission" date="2025-09" db="UniProtKB">
        <authorList>
            <consortium name="Ensembl"/>
        </authorList>
    </citation>
    <scope>IDENTIFICATION</scope>
</reference>
<keyword evidence="8" id="KW-1185">Reference proteome</keyword>
<dbReference type="InterPro" id="IPR001661">
    <property type="entry name" value="Glyco_hydro_37"/>
</dbReference>
<dbReference type="AlphaFoldDB" id="A0A8C9HAG3"/>
<evidence type="ECO:0000256" key="6">
    <source>
        <dbReference type="ARBA" id="ARBA00031637"/>
    </source>
</evidence>
<evidence type="ECO:0000313" key="7">
    <source>
        <dbReference type="Ensembl" id="ENSPTEP00000017362.1"/>
    </source>
</evidence>
<dbReference type="Proteomes" id="UP000694416">
    <property type="component" value="Unplaced"/>
</dbReference>
<comment type="similarity">
    <text evidence="2">Belongs to the glycosyl hydrolase 37 family.</text>
</comment>
<dbReference type="Pfam" id="PF01204">
    <property type="entry name" value="Trehalase"/>
    <property type="match status" value="1"/>
</dbReference>
<comment type="catalytic activity">
    <reaction evidence="1">
        <text>alpha,alpha-trehalose + H2O = alpha-D-glucose + beta-D-glucose</text>
        <dbReference type="Rhea" id="RHEA:32675"/>
        <dbReference type="ChEBI" id="CHEBI:15377"/>
        <dbReference type="ChEBI" id="CHEBI:15903"/>
        <dbReference type="ChEBI" id="CHEBI:16551"/>
        <dbReference type="ChEBI" id="CHEBI:17925"/>
        <dbReference type="EC" id="3.2.1.28"/>
    </reaction>
</comment>
<organism evidence="7 8">
    <name type="scientific">Piliocolobus tephrosceles</name>
    <name type="common">Ugandan red Colobus</name>
    <dbReference type="NCBI Taxonomy" id="591936"/>
    <lineage>
        <taxon>Eukaryota</taxon>
        <taxon>Metazoa</taxon>
        <taxon>Chordata</taxon>
        <taxon>Craniata</taxon>
        <taxon>Vertebrata</taxon>
        <taxon>Euteleostomi</taxon>
        <taxon>Mammalia</taxon>
        <taxon>Eutheria</taxon>
        <taxon>Euarchontoglires</taxon>
        <taxon>Primates</taxon>
        <taxon>Haplorrhini</taxon>
        <taxon>Catarrhini</taxon>
        <taxon>Cercopithecidae</taxon>
        <taxon>Colobinae</taxon>
        <taxon>Piliocolobus</taxon>
    </lineage>
</organism>
<proteinExistence type="inferred from homology"/>
<accession>A0A8C9HAG3</accession>
<evidence type="ECO:0000256" key="2">
    <source>
        <dbReference type="ARBA" id="ARBA00005615"/>
    </source>
</evidence>
<dbReference type="Ensembl" id="ENSPTET00000025612.1">
    <property type="protein sequence ID" value="ENSPTEP00000017362.1"/>
    <property type="gene ID" value="ENSPTEG00000018884.1"/>
</dbReference>
<dbReference type="Gene3D" id="1.50.10.10">
    <property type="match status" value="1"/>
</dbReference>
<evidence type="ECO:0000256" key="5">
    <source>
        <dbReference type="ARBA" id="ARBA00030473"/>
    </source>
</evidence>
<evidence type="ECO:0000256" key="3">
    <source>
        <dbReference type="ARBA" id="ARBA00012757"/>
    </source>
</evidence>
<name>A0A8C9HAG3_9PRIM</name>
<dbReference type="PANTHER" id="PTHR23403:SF1">
    <property type="entry name" value="TREHALASE"/>
    <property type="match status" value="1"/>
</dbReference>
<evidence type="ECO:0000313" key="8">
    <source>
        <dbReference type="Proteomes" id="UP000694416"/>
    </source>
</evidence>
<reference evidence="7" key="1">
    <citation type="submission" date="2025-08" db="UniProtKB">
        <authorList>
            <consortium name="Ensembl"/>
        </authorList>
    </citation>
    <scope>IDENTIFICATION</scope>
</reference>
<dbReference type="InterPro" id="IPR008928">
    <property type="entry name" value="6-hairpin_glycosidase_sf"/>
</dbReference>
<evidence type="ECO:0000256" key="1">
    <source>
        <dbReference type="ARBA" id="ARBA00001576"/>
    </source>
</evidence>
<dbReference type="InterPro" id="IPR012341">
    <property type="entry name" value="6hp_glycosidase-like_sf"/>
</dbReference>
<evidence type="ECO:0000256" key="4">
    <source>
        <dbReference type="ARBA" id="ARBA00019905"/>
    </source>
</evidence>
<protein>
    <recommendedName>
        <fullName evidence="4">Trehalase</fullName>
        <ecNumber evidence="3">3.2.1.28</ecNumber>
    </recommendedName>
    <alternativeName>
        <fullName evidence="5">Alpha,alpha-trehalase</fullName>
    </alternativeName>
    <alternativeName>
        <fullName evidence="6">Alpha,alpha-trehalose glucohydrolase</fullName>
    </alternativeName>
</protein>
<dbReference type="SUPFAM" id="SSF48208">
    <property type="entry name" value="Six-hairpin glycosidases"/>
    <property type="match status" value="1"/>
</dbReference>
<sequence>MTKSQSSATQVCRLPFDLVRAQKQESSWQMHGFPLSGIWYNHAKTQSYSLCHGELLHQVQMAKLYQDDKQFVDMPLSIAPEQVLQIFTELARDHNHSITREQLQAFVQEHFQAKGQELQPWTPADWKDSPQFLQKISDAKLRVWAGQLHQLRKKLGKKGLLLGHGGSAPLGDG</sequence>